<organism evidence="2 3">
    <name type="scientific">Ruminococcus difficilis</name>
    <dbReference type="NCBI Taxonomy" id="2763069"/>
    <lineage>
        <taxon>Bacteria</taxon>
        <taxon>Bacillati</taxon>
        <taxon>Bacillota</taxon>
        <taxon>Clostridia</taxon>
        <taxon>Eubacteriales</taxon>
        <taxon>Oscillospiraceae</taxon>
        <taxon>Ruminococcus</taxon>
    </lineage>
</organism>
<dbReference type="AlphaFoldDB" id="A0A934WSV8"/>
<accession>A0A934WSV8</accession>
<dbReference type="PROSITE" id="PS52050">
    <property type="entry name" value="WYL"/>
    <property type="match status" value="1"/>
</dbReference>
<reference evidence="2" key="1">
    <citation type="submission" date="2021-01" db="EMBL/GenBank/DDBJ databases">
        <title>Genome public.</title>
        <authorList>
            <person name="Liu C."/>
            <person name="Sun Q."/>
        </authorList>
    </citation>
    <scope>NUCLEOTIDE SEQUENCE</scope>
    <source>
        <strain evidence="2">M6</strain>
    </source>
</reference>
<evidence type="ECO:0000313" key="3">
    <source>
        <dbReference type="Proteomes" id="UP000633365"/>
    </source>
</evidence>
<dbReference type="Proteomes" id="UP000633365">
    <property type="component" value="Unassembled WGS sequence"/>
</dbReference>
<dbReference type="EMBL" id="JAEQMG010000124">
    <property type="protein sequence ID" value="MBK6089315.1"/>
    <property type="molecule type" value="Genomic_DNA"/>
</dbReference>
<evidence type="ECO:0000313" key="2">
    <source>
        <dbReference type="EMBL" id="MBK6089315.1"/>
    </source>
</evidence>
<evidence type="ECO:0000259" key="1">
    <source>
        <dbReference type="Pfam" id="PF13280"/>
    </source>
</evidence>
<sequence>MFAKSPKKLIIMNILDILKRYTDENHRLSQKEIQDILEREYDMTVERKAVKRNLMNLIEFGYNINYSESVRIFKDKDGKEQENVILSDFYLEREFTDSELRLLIDSVLFSNHIPYKQDKELVDKLASLSNIYFKKRVNHIARMPEDKADNKQLFYNVELLDEAIDKRRKVRFHYLEYHTDKKLHKRRNKIGKVREYIINPYQLVAKEGKYYLICNYDKYDNISNYRVDRITDLEILDENIKPFDRLKGSDGRKLDLEEYMDKHVYMFSGENVRAVFRADKSLISDIIDMFGKEVRFSEETNDEITVTVNVNELAMEQFAKAFTPWVEVIKPVTLREKMIENLSEGLEKYKD</sequence>
<dbReference type="PANTHER" id="PTHR34580">
    <property type="match status" value="1"/>
</dbReference>
<protein>
    <submittedName>
        <fullName evidence="2">WYL domain-containing protein</fullName>
    </submittedName>
</protein>
<dbReference type="InterPro" id="IPR051534">
    <property type="entry name" value="CBASS_pafABC_assoc_protein"/>
</dbReference>
<dbReference type="PANTHER" id="PTHR34580:SF1">
    <property type="entry name" value="PROTEIN PAFC"/>
    <property type="match status" value="1"/>
</dbReference>
<comment type="caution">
    <text evidence="2">The sequence shown here is derived from an EMBL/GenBank/DDBJ whole genome shotgun (WGS) entry which is preliminary data.</text>
</comment>
<dbReference type="InterPro" id="IPR026881">
    <property type="entry name" value="WYL_dom"/>
</dbReference>
<name>A0A934WSV8_9FIRM</name>
<gene>
    <name evidence="2" type="ORF">JKK62_11805</name>
</gene>
<proteinExistence type="predicted"/>
<keyword evidence="3" id="KW-1185">Reference proteome</keyword>
<dbReference type="Pfam" id="PF13280">
    <property type="entry name" value="WYL"/>
    <property type="match status" value="1"/>
</dbReference>
<feature type="domain" description="WYL" evidence="1">
    <location>
        <begin position="157"/>
        <end position="235"/>
    </location>
</feature>